<dbReference type="SMART" id="SM00191">
    <property type="entry name" value="Int_alpha"/>
    <property type="match status" value="3"/>
</dbReference>
<keyword evidence="3" id="KW-0325">Glycoprotein</keyword>
<dbReference type="PANTHER" id="PTHR36220">
    <property type="entry name" value="UNNAMED PRODUCT"/>
    <property type="match status" value="1"/>
</dbReference>
<dbReference type="Pfam" id="PF14312">
    <property type="entry name" value="FG-GAP_2"/>
    <property type="match status" value="5"/>
</dbReference>
<organism evidence="4">
    <name type="scientific">marine sediment metagenome</name>
    <dbReference type="NCBI Taxonomy" id="412755"/>
    <lineage>
        <taxon>unclassified sequences</taxon>
        <taxon>metagenomes</taxon>
        <taxon>ecological metagenomes</taxon>
    </lineage>
</organism>
<evidence type="ECO:0000256" key="1">
    <source>
        <dbReference type="ARBA" id="ARBA00022729"/>
    </source>
</evidence>
<keyword evidence="2" id="KW-0677">Repeat</keyword>
<feature type="non-terminal residue" evidence="4">
    <location>
        <position position="304"/>
    </location>
</feature>
<dbReference type="InterPro" id="IPR011043">
    <property type="entry name" value="Gal_Oxase/kelch_b-propeller"/>
</dbReference>
<name>A0A0F9CHB3_9ZZZZ</name>
<dbReference type="InterPro" id="IPR013517">
    <property type="entry name" value="FG-GAP"/>
</dbReference>
<dbReference type="EMBL" id="LAZR01033225">
    <property type="protein sequence ID" value="KKL48703.1"/>
    <property type="molecule type" value="Genomic_DNA"/>
</dbReference>
<accession>A0A0F9CHB3</accession>
<dbReference type="InterPro" id="IPR028994">
    <property type="entry name" value="Integrin_alpha_N"/>
</dbReference>
<evidence type="ECO:0008006" key="5">
    <source>
        <dbReference type="Google" id="ProtNLM"/>
    </source>
</evidence>
<gene>
    <name evidence="4" type="ORF">LCGC14_2322870</name>
</gene>
<dbReference type="Gene3D" id="2.130.10.130">
    <property type="entry name" value="Integrin alpha, N-terminal"/>
    <property type="match status" value="2"/>
</dbReference>
<proteinExistence type="predicted"/>
<keyword evidence="1" id="KW-0732">Signal</keyword>
<protein>
    <recommendedName>
        <fullName evidence="5">PKD domain-containing protein</fullName>
    </recommendedName>
</protein>
<dbReference type="SUPFAM" id="SSF50965">
    <property type="entry name" value="Galactose oxidase, central domain"/>
    <property type="match status" value="1"/>
</dbReference>
<reference evidence="4" key="1">
    <citation type="journal article" date="2015" name="Nature">
        <title>Complex archaea that bridge the gap between prokaryotes and eukaryotes.</title>
        <authorList>
            <person name="Spang A."/>
            <person name="Saw J.H."/>
            <person name="Jorgensen S.L."/>
            <person name="Zaremba-Niedzwiedzka K."/>
            <person name="Martijn J."/>
            <person name="Lind A.E."/>
            <person name="van Eijk R."/>
            <person name="Schleper C."/>
            <person name="Guy L."/>
            <person name="Ettema T.J."/>
        </authorList>
    </citation>
    <scope>NUCLEOTIDE SEQUENCE</scope>
</reference>
<comment type="caution">
    <text evidence="4">The sequence shown here is derived from an EMBL/GenBank/DDBJ whole genome shotgun (WGS) entry which is preliminary data.</text>
</comment>
<dbReference type="AlphaFoldDB" id="A0A0F9CHB3"/>
<sequence>MVKEEKMAERKFGCTHGRRSLAACLATLAVLGILAAPIALADPLTELLQLSAGDGAAEDHFGVSVATDGDYAIVGAYADDHGGNESVGSAYVYERSGGVWSQATKLTSSDGAAWDSFGFSVAISGDYAVVGASGDDDAGPSCGSIYVFQRTGSDWTEVAKLTALDGASGDYFGSSVSISGDYIVVGAYGNDDSGSYSGSAYVFERSGSDWTEVAKLTAPGAAANDSFGKEVAISGSTLVVGAQGDDDKGSSSGSVFVYERGTATWGLVSKLTAIDGASNDYFGQALSIDAGRLIVGAYGNSDNG</sequence>
<dbReference type="PANTHER" id="PTHR36220:SF1">
    <property type="entry name" value="GAMMA TUBULIN COMPLEX COMPONENT C-TERMINAL DOMAIN-CONTAINING PROTEIN"/>
    <property type="match status" value="1"/>
</dbReference>
<evidence type="ECO:0000256" key="3">
    <source>
        <dbReference type="ARBA" id="ARBA00023180"/>
    </source>
</evidence>
<dbReference type="InterPro" id="IPR013519">
    <property type="entry name" value="Int_alpha_beta-p"/>
</dbReference>
<evidence type="ECO:0000256" key="2">
    <source>
        <dbReference type="ARBA" id="ARBA00022737"/>
    </source>
</evidence>
<evidence type="ECO:0000313" key="4">
    <source>
        <dbReference type="EMBL" id="KKL48703.1"/>
    </source>
</evidence>